<evidence type="ECO:0000256" key="1">
    <source>
        <dbReference type="SAM" id="SignalP"/>
    </source>
</evidence>
<sequence length="34" mass="3834">MLATYFPMLLIVLYAFKCYVQTIPVGLEQCCCSA</sequence>
<protein>
    <submittedName>
        <fullName evidence="2">Uncharacterized protein</fullName>
    </submittedName>
</protein>
<name>A0A0E9US36_ANGAN</name>
<accession>A0A0E9US36</accession>
<dbReference type="AlphaFoldDB" id="A0A0E9US36"/>
<reference evidence="2" key="2">
    <citation type="journal article" date="2015" name="Fish Shellfish Immunol.">
        <title>Early steps in the European eel (Anguilla anguilla)-Vibrio vulnificus interaction in the gills: Role of the RtxA13 toxin.</title>
        <authorList>
            <person name="Callol A."/>
            <person name="Pajuelo D."/>
            <person name="Ebbesson L."/>
            <person name="Teles M."/>
            <person name="MacKenzie S."/>
            <person name="Amaro C."/>
        </authorList>
    </citation>
    <scope>NUCLEOTIDE SEQUENCE</scope>
</reference>
<dbReference type="EMBL" id="GBXM01040011">
    <property type="protein sequence ID" value="JAH68566.1"/>
    <property type="molecule type" value="Transcribed_RNA"/>
</dbReference>
<feature type="signal peptide" evidence="1">
    <location>
        <begin position="1"/>
        <end position="22"/>
    </location>
</feature>
<organism evidence="2">
    <name type="scientific">Anguilla anguilla</name>
    <name type="common">European freshwater eel</name>
    <name type="synonym">Muraena anguilla</name>
    <dbReference type="NCBI Taxonomy" id="7936"/>
    <lineage>
        <taxon>Eukaryota</taxon>
        <taxon>Metazoa</taxon>
        <taxon>Chordata</taxon>
        <taxon>Craniata</taxon>
        <taxon>Vertebrata</taxon>
        <taxon>Euteleostomi</taxon>
        <taxon>Actinopterygii</taxon>
        <taxon>Neopterygii</taxon>
        <taxon>Teleostei</taxon>
        <taxon>Anguilliformes</taxon>
        <taxon>Anguillidae</taxon>
        <taxon>Anguilla</taxon>
    </lineage>
</organism>
<keyword evidence="1" id="KW-0732">Signal</keyword>
<proteinExistence type="predicted"/>
<feature type="chain" id="PRO_5002433335" evidence="1">
    <location>
        <begin position="23"/>
        <end position="34"/>
    </location>
</feature>
<reference evidence="2" key="1">
    <citation type="submission" date="2014-11" db="EMBL/GenBank/DDBJ databases">
        <authorList>
            <person name="Amaro Gonzalez C."/>
        </authorList>
    </citation>
    <scope>NUCLEOTIDE SEQUENCE</scope>
</reference>
<evidence type="ECO:0000313" key="2">
    <source>
        <dbReference type="EMBL" id="JAH68566.1"/>
    </source>
</evidence>